<accession>A0ABM7XAA1</accession>
<name>A0ABM7XAA1_9BACT</name>
<dbReference type="EMBL" id="AP025592">
    <property type="protein sequence ID" value="BDG08784.1"/>
    <property type="molecule type" value="Genomic_DNA"/>
</dbReference>
<evidence type="ECO:0000313" key="2">
    <source>
        <dbReference type="Proteomes" id="UP001162734"/>
    </source>
</evidence>
<gene>
    <name evidence="1" type="ORF">AMPC_18970</name>
</gene>
<reference evidence="2" key="1">
    <citation type="journal article" date="2022" name="Int. J. Syst. Evol. Microbiol.">
        <title>Anaeromyxobacter oryzae sp. nov., Anaeromyxobacter diazotrophicus sp. nov. and Anaeromyxobacter paludicola sp. nov., isolated from paddy soils.</title>
        <authorList>
            <person name="Itoh H."/>
            <person name="Xu Z."/>
            <person name="Mise K."/>
            <person name="Masuda Y."/>
            <person name="Ushijima N."/>
            <person name="Hayakawa C."/>
            <person name="Shiratori Y."/>
            <person name="Senoo K."/>
        </authorList>
    </citation>
    <scope>NUCLEOTIDE SEQUENCE [LARGE SCALE GENOMIC DNA]</scope>
    <source>
        <strain evidence="2">Red630</strain>
    </source>
</reference>
<dbReference type="RefSeq" id="WP_248346010.1">
    <property type="nucleotide sequence ID" value="NZ_AP025592.1"/>
</dbReference>
<protein>
    <recommendedName>
        <fullName evidence="3">HTH cro/C1-type domain-containing protein</fullName>
    </recommendedName>
</protein>
<keyword evidence="2" id="KW-1185">Reference proteome</keyword>
<dbReference type="Proteomes" id="UP001162734">
    <property type="component" value="Chromosome"/>
</dbReference>
<organism evidence="1 2">
    <name type="scientific">Anaeromyxobacter paludicola</name>
    <dbReference type="NCBI Taxonomy" id="2918171"/>
    <lineage>
        <taxon>Bacteria</taxon>
        <taxon>Pseudomonadati</taxon>
        <taxon>Myxococcota</taxon>
        <taxon>Myxococcia</taxon>
        <taxon>Myxococcales</taxon>
        <taxon>Cystobacterineae</taxon>
        <taxon>Anaeromyxobacteraceae</taxon>
        <taxon>Anaeromyxobacter</taxon>
    </lineage>
</organism>
<evidence type="ECO:0000313" key="1">
    <source>
        <dbReference type="EMBL" id="BDG08784.1"/>
    </source>
</evidence>
<proteinExistence type="predicted"/>
<evidence type="ECO:0008006" key="3">
    <source>
        <dbReference type="Google" id="ProtNLM"/>
    </source>
</evidence>
<sequence length="283" mass="28550">MTHGGQPPSDEELRARGGILALAARLRAILDLSQVDLAAALGADPRALAAGEPAGPAAAALRLLAEVPRGRAPAALAALARASGASEAEAAALEGHVARSLEELGGRGATLRELCDAPVEWAWWAPADAGAIRALADELGLLPRSLLRGGAAGSAPALDVDLFAPRAGDPVLLCLGGAPETWYQVAQGETWPQGLRTPHPERLRLAPALPPVLRYVPASGPAGKALAAAGCRLADGRAAAAGAGAHFAGLSVKPLAAPLPAGERIARPARSAATSLSRLREAR</sequence>